<reference evidence="3" key="1">
    <citation type="submission" date="2023-08" db="EMBL/GenBank/DDBJ databases">
        <authorList>
            <person name="Audoor S."/>
            <person name="Bilcke G."/>
        </authorList>
    </citation>
    <scope>NUCLEOTIDE SEQUENCE</scope>
</reference>
<dbReference type="InterPro" id="IPR004147">
    <property type="entry name" value="ABC1_dom"/>
</dbReference>
<dbReference type="InterPro" id="IPR000719">
    <property type="entry name" value="Prot_kinase_dom"/>
</dbReference>
<dbReference type="PANTHER" id="PTHR45890:SF1">
    <property type="entry name" value="AARF DOMAIN CONTAINING KINASE 2"/>
    <property type="match status" value="1"/>
</dbReference>
<dbReference type="InterPro" id="IPR044095">
    <property type="entry name" value="ADCK2_dom"/>
</dbReference>
<evidence type="ECO:0000256" key="1">
    <source>
        <dbReference type="ARBA" id="ARBA00009670"/>
    </source>
</evidence>
<evidence type="ECO:0000313" key="4">
    <source>
        <dbReference type="Proteomes" id="UP001295423"/>
    </source>
</evidence>
<dbReference type="GO" id="GO:0005739">
    <property type="term" value="C:mitochondrion"/>
    <property type="evidence" value="ECO:0007669"/>
    <property type="project" value="TreeGrafter"/>
</dbReference>
<evidence type="ECO:0000259" key="2">
    <source>
        <dbReference type="PROSITE" id="PS50011"/>
    </source>
</evidence>
<name>A0AAD2JNB1_9STRA</name>
<dbReference type="InterPro" id="IPR011009">
    <property type="entry name" value="Kinase-like_dom_sf"/>
</dbReference>
<dbReference type="Proteomes" id="UP001295423">
    <property type="component" value="Unassembled WGS sequence"/>
</dbReference>
<dbReference type="Pfam" id="PF03109">
    <property type="entry name" value="ABC1"/>
    <property type="match status" value="1"/>
</dbReference>
<dbReference type="InterPro" id="IPR052402">
    <property type="entry name" value="ADCK_kinase"/>
</dbReference>
<gene>
    <name evidence="3" type="ORF">CYCCA115_LOCUS22183</name>
</gene>
<proteinExistence type="inferred from homology"/>
<dbReference type="SUPFAM" id="SSF56112">
    <property type="entry name" value="Protein kinase-like (PK-like)"/>
    <property type="match status" value="1"/>
</dbReference>
<comment type="caution">
    <text evidence="3">The sequence shown here is derived from an EMBL/GenBank/DDBJ whole genome shotgun (WGS) entry which is preliminary data.</text>
</comment>
<dbReference type="Gene3D" id="1.10.510.10">
    <property type="entry name" value="Transferase(Phosphotransferase) domain 1"/>
    <property type="match status" value="1"/>
</dbReference>
<evidence type="ECO:0000313" key="3">
    <source>
        <dbReference type="EMBL" id="CAJ1966598.1"/>
    </source>
</evidence>
<protein>
    <recommendedName>
        <fullName evidence="2">Protein kinase domain-containing protein</fullName>
    </recommendedName>
</protein>
<comment type="similarity">
    <text evidence="1">Belongs to the protein kinase superfamily. ADCK protein kinase family.</text>
</comment>
<organism evidence="3 4">
    <name type="scientific">Cylindrotheca closterium</name>
    <dbReference type="NCBI Taxonomy" id="2856"/>
    <lineage>
        <taxon>Eukaryota</taxon>
        <taxon>Sar</taxon>
        <taxon>Stramenopiles</taxon>
        <taxon>Ochrophyta</taxon>
        <taxon>Bacillariophyta</taxon>
        <taxon>Bacillariophyceae</taxon>
        <taxon>Bacillariophycidae</taxon>
        <taxon>Bacillariales</taxon>
        <taxon>Bacillariaceae</taxon>
        <taxon>Cylindrotheca</taxon>
    </lineage>
</organism>
<dbReference type="EMBL" id="CAKOGP040002302">
    <property type="protein sequence ID" value="CAJ1966598.1"/>
    <property type="molecule type" value="Genomic_DNA"/>
</dbReference>
<keyword evidence="4" id="KW-1185">Reference proteome</keyword>
<dbReference type="PANTHER" id="PTHR45890">
    <property type="entry name" value="AARF DOMAIN CONTAINING KINASE 2 (PREDICTED)"/>
    <property type="match status" value="1"/>
</dbReference>
<sequence>MVFQLMATHPSTARMALQWQRANLFQTWTKNSSRNSTTRYYELLAVWKRNYARMYARRVLEIAAASAASYRLKTQMEAAIEQPSEWVDWQKKDWEETAMATLGKTKLSRFWMASRRLINLALLSSPLLVLMPLSHVSTTAKDVTWRYALWGIEQAGPTWIKLVQWASTRHDLFSPEFCVYFGKLRDETEGHSWKETKRILEEEFGAAQDVIEMETTPIGSGCIAQVYRGRLKKPTALYPANTKIAIKVQHPGIWTKVCVDFYLLHKVTSFLEGIPRLSLQYLSLGDTIRQFRNSMLPQLDLTLEASHLTRFNKNFANDEQVGFPEPVNDLTSRHVLVETFCEGTPIMEYTKPGTPKQEREQLAMLGLKTTLKMIFLHDFVHGDLHPGNILVTGKYPKLKMQLLDCGLVLEMGPEQHVNLVKILGAFTRKNGKLAGELLVDLKSDSQAGPKEMDVFIRGMVEICKMDDDSNFIEKVGDYIADICYLACSNRVKLEGAFVNASLAVEIMEGLASALYPDMRVQQVALPLIVQAEVMHRLGMH</sequence>
<accession>A0AAD2JNB1</accession>
<dbReference type="CDD" id="cd13971">
    <property type="entry name" value="ADCK2-like"/>
    <property type="match status" value="1"/>
</dbReference>
<dbReference type="GO" id="GO:0005524">
    <property type="term" value="F:ATP binding"/>
    <property type="evidence" value="ECO:0007669"/>
    <property type="project" value="InterPro"/>
</dbReference>
<dbReference type="PROSITE" id="PS50011">
    <property type="entry name" value="PROTEIN_KINASE_DOM"/>
    <property type="match status" value="1"/>
</dbReference>
<dbReference type="AlphaFoldDB" id="A0AAD2JNB1"/>
<feature type="domain" description="Protein kinase" evidence="2">
    <location>
        <begin position="212"/>
        <end position="540"/>
    </location>
</feature>
<dbReference type="GO" id="GO:0004672">
    <property type="term" value="F:protein kinase activity"/>
    <property type="evidence" value="ECO:0007669"/>
    <property type="project" value="InterPro"/>
</dbReference>